<evidence type="ECO:0000313" key="3">
    <source>
        <dbReference type="Proteomes" id="UP000324233"/>
    </source>
</evidence>
<keyword evidence="1" id="KW-0472">Membrane</keyword>
<reference evidence="2 3" key="1">
    <citation type="submission" date="2019-08" db="EMBL/GenBank/DDBJ databases">
        <title>Deep-cultivation of Planctomycetes and their phenomic and genomic characterization uncovers novel biology.</title>
        <authorList>
            <person name="Wiegand S."/>
            <person name="Jogler M."/>
            <person name="Boedeker C."/>
            <person name="Pinto D."/>
            <person name="Vollmers J."/>
            <person name="Rivas-Marin E."/>
            <person name="Kohn T."/>
            <person name="Peeters S.H."/>
            <person name="Heuer A."/>
            <person name="Rast P."/>
            <person name="Oberbeckmann S."/>
            <person name="Bunk B."/>
            <person name="Jeske O."/>
            <person name="Meyerdierks A."/>
            <person name="Storesund J.E."/>
            <person name="Kallscheuer N."/>
            <person name="Luecker S."/>
            <person name="Lage O.M."/>
            <person name="Pohl T."/>
            <person name="Merkel B.J."/>
            <person name="Hornburger P."/>
            <person name="Mueller R.-W."/>
            <person name="Bruemmer F."/>
            <person name="Labrenz M."/>
            <person name="Spormann A.M."/>
            <person name="Op den Camp H."/>
            <person name="Overmann J."/>
            <person name="Amann R."/>
            <person name="Jetten M.S.M."/>
            <person name="Mascher T."/>
            <person name="Medema M.H."/>
            <person name="Devos D.P."/>
            <person name="Kaster A.-K."/>
            <person name="Ovreas L."/>
            <person name="Rohde M."/>
            <person name="Galperin M.Y."/>
            <person name="Jogler C."/>
        </authorList>
    </citation>
    <scope>NUCLEOTIDE SEQUENCE [LARGE SCALE GENOMIC DNA]</scope>
    <source>
        <strain evidence="2 3">OJF2</strain>
    </source>
</reference>
<evidence type="ECO:0000313" key="2">
    <source>
        <dbReference type="EMBL" id="QEH35854.1"/>
    </source>
</evidence>
<dbReference type="Proteomes" id="UP000324233">
    <property type="component" value="Chromosome"/>
</dbReference>
<sequence length="183" mass="19131">MSRPGRHGAIGMATETMVHGGAPAGRPGRRGASVLLELEIAFAVLGVMLAGLCPYVVTQVRQARRLTREQPTGPSNPYFYHTIKPYTLASVTMRSGPIAGDGGPQAAADAPGFEYRIVPWPNPWTRKLAARARLEQVGGGQPSPAAAPDWGTLAPSASTLALRAFRPDGCVGAGAVTATFEAR</sequence>
<proteinExistence type="predicted"/>
<gene>
    <name evidence="2" type="ORF">OJF2_44110</name>
</gene>
<feature type="transmembrane region" description="Helical" evidence="1">
    <location>
        <begin position="40"/>
        <end position="58"/>
    </location>
</feature>
<dbReference type="KEGG" id="agv:OJF2_44110"/>
<keyword evidence="1" id="KW-1133">Transmembrane helix</keyword>
<dbReference type="EMBL" id="CP042997">
    <property type="protein sequence ID" value="QEH35854.1"/>
    <property type="molecule type" value="Genomic_DNA"/>
</dbReference>
<keyword evidence="1" id="KW-0812">Transmembrane</keyword>
<organism evidence="2 3">
    <name type="scientific">Aquisphaera giovannonii</name>
    <dbReference type="NCBI Taxonomy" id="406548"/>
    <lineage>
        <taxon>Bacteria</taxon>
        <taxon>Pseudomonadati</taxon>
        <taxon>Planctomycetota</taxon>
        <taxon>Planctomycetia</taxon>
        <taxon>Isosphaerales</taxon>
        <taxon>Isosphaeraceae</taxon>
        <taxon>Aquisphaera</taxon>
    </lineage>
</organism>
<keyword evidence="3" id="KW-1185">Reference proteome</keyword>
<evidence type="ECO:0000256" key="1">
    <source>
        <dbReference type="SAM" id="Phobius"/>
    </source>
</evidence>
<protein>
    <submittedName>
        <fullName evidence="2">Uncharacterized protein</fullName>
    </submittedName>
</protein>
<name>A0A5B9W6K7_9BACT</name>
<accession>A0A5B9W6K7</accession>
<dbReference type="AlphaFoldDB" id="A0A5B9W6K7"/>